<accession>A0AAP8ZXV6</accession>
<sequence length="226" mass="26528">MKYYKLRTDYNPKITGKANGGCAVELKDNQSFGSIEDKYLWKDYCTQNRINMNNHSSCENYIPFDYQLLKAPLRCFLTGKRVKELDFMTFAPYIHRIQFLVSEKAYNVIKRYRLQTHNAIPVQIDTLKQTYYLLGFPIVGFSYFDFSCSLFYNYCSKSKEQITNEETYSNLFKEGCVDTVLIKLKSKFEVDIIHTPGASYFSAELLSDLKKENVTGYIQYEERLDN</sequence>
<name>A0AAP8ZXV6_BACFG</name>
<dbReference type="RefSeq" id="WP_137569081.1">
    <property type="nucleotide sequence ID" value="NZ_CP036553.1"/>
</dbReference>
<reference evidence="1 2" key="1">
    <citation type="submission" date="2019-03" db="EMBL/GenBank/DDBJ databases">
        <title>Complete genome assembly of MDR B. fragilis.</title>
        <authorList>
            <person name="Sydenham T.V."/>
            <person name="Hasman H."/>
            <person name="Justesen U.S."/>
        </authorList>
    </citation>
    <scope>NUCLEOTIDE SEQUENCE [LARGE SCALE GENOMIC DNA]</scope>
    <source>
        <strain evidence="1 2">DCMOUH0067B</strain>
    </source>
</reference>
<dbReference type="Proteomes" id="UP000028294">
    <property type="component" value="Chromosome"/>
</dbReference>
<dbReference type="AlphaFoldDB" id="A0AAP8ZXV6"/>
<proteinExistence type="predicted"/>
<evidence type="ECO:0000313" key="2">
    <source>
        <dbReference type="Proteomes" id="UP000028294"/>
    </source>
</evidence>
<evidence type="ECO:0000313" key="1">
    <source>
        <dbReference type="EMBL" id="QCQ37253.1"/>
    </source>
</evidence>
<organism evidence="1 2">
    <name type="scientific">Bacteroides fragilis</name>
    <dbReference type="NCBI Taxonomy" id="817"/>
    <lineage>
        <taxon>Bacteria</taxon>
        <taxon>Pseudomonadati</taxon>
        <taxon>Bacteroidota</taxon>
        <taxon>Bacteroidia</taxon>
        <taxon>Bacteroidales</taxon>
        <taxon>Bacteroidaceae</taxon>
        <taxon>Bacteroides</taxon>
    </lineage>
</organism>
<protein>
    <submittedName>
        <fullName evidence="1">Uncharacterized protein</fullName>
    </submittedName>
</protein>
<gene>
    <name evidence="1" type="ORF">IA74_014685</name>
</gene>
<dbReference type="EMBL" id="CP036553">
    <property type="protein sequence ID" value="QCQ37253.1"/>
    <property type="molecule type" value="Genomic_DNA"/>
</dbReference>